<dbReference type="Proteomes" id="UP001652564">
    <property type="component" value="Unassembled WGS sequence"/>
</dbReference>
<dbReference type="InterPro" id="IPR010071">
    <property type="entry name" value="AA_adenyl_dom"/>
</dbReference>
<dbReference type="InterPro" id="IPR042099">
    <property type="entry name" value="ANL_N_sf"/>
</dbReference>
<feature type="domain" description="AMP-binding enzyme C-terminal" evidence="2">
    <location>
        <begin position="435"/>
        <end position="508"/>
    </location>
</feature>
<dbReference type="EMBL" id="JAOWKZ010000005">
    <property type="protein sequence ID" value="MCV2874522.1"/>
    <property type="molecule type" value="Genomic_DNA"/>
</dbReference>
<feature type="domain" description="AMP-dependent synthetase/ligase" evidence="1">
    <location>
        <begin position="11"/>
        <end position="377"/>
    </location>
</feature>
<organism evidence="3 4">
    <name type="scientific">Albidovulum litorale</name>
    <dbReference type="NCBI Taxonomy" id="2984134"/>
    <lineage>
        <taxon>Bacteria</taxon>
        <taxon>Pseudomonadati</taxon>
        <taxon>Pseudomonadota</taxon>
        <taxon>Alphaproteobacteria</taxon>
        <taxon>Rhodobacterales</taxon>
        <taxon>Paracoccaceae</taxon>
        <taxon>Albidovulum</taxon>
    </lineage>
</organism>
<evidence type="ECO:0000259" key="2">
    <source>
        <dbReference type="Pfam" id="PF13193"/>
    </source>
</evidence>
<dbReference type="PANTHER" id="PTHR45527:SF1">
    <property type="entry name" value="FATTY ACID SYNTHASE"/>
    <property type="match status" value="1"/>
</dbReference>
<dbReference type="InterPro" id="IPR000873">
    <property type="entry name" value="AMP-dep_synth/lig_dom"/>
</dbReference>
<dbReference type="Gene3D" id="3.40.50.12780">
    <property type="entry name" value="N-terminal domain of ligase-like"/>
    <property type="match status" value="1"/>
</dbReference>
<dbReference type="PROSITE" id="PS00455">
    <property type="entry name" value="AMP_BINDING"/>
    <property type="match status" value="1"/>
</dbReference>
<accession>A0ABT2ZU22</accession>
<protein>
    <submittedName>
        <fullName evidence="3">Amino acid adenylation domain-containing protein</fullName>
    </submittedName>
</protein>
<reference evidence="3 4" key="1">
    <citation type="submission" date="2022-10" db="EMBL/GenBank/DDBJ databases">
        <title>Defluviimonas sp. nov., isolated from ocean surface sediments.</title>
        <authorList>
            <person name="He W."/>
            <person name="Wang L."/>
            <person name="Zhang D.-F."/>
        </authorList>
    </citation>
    <scope>NUCLEOTIDE SEQUENCE [LARGE SCALE GENOMIC DNA]</scope>
    <source>
        <strain evidence="3 4">WL0050</strain>
    </source>
</reference>
<keyword evidence="4" id="KW-1185">Reference proteome</keyword>
<dbReference type="InterPro" id="IPR020845">
    <property type="entry name" value="AMP-binding_CS"/>
</dbReference>
<evidence type="ECO:0000259" key="1">
    <source>
        <dbReference type="Pfam" id="PF00501"/>
    </source>
</evidence>
<sequence>MAGWLLDGFLASARRLPGRPALSLGEEELSYSDLEARAMDIATALAERPRGGRRLTGVLATRSVGAYAGVLGALFNGDGYLPLNPKFPVARLGYMIAHAGITRLVTDASAASVLDAVLDQAAGLVVVVADRNDVRDLAGRHPRHRVLPGRGRAAGFSAPTPPADNAMAYLLYTSGSTGQPKGVMVSHANVAHFLDCCENRYQLCETDRFSQMFDLGFDLSVFDLFVAWKSGGCVCCPGPGELMLPADYIRRSGITVWFSVPSVAVLMNRLRQMEPGAFPQLKLSLFCGEALPGEAAAAWAAAAPNSIVENLYGPTEVTLACMAHRWTAADAGKAIVPIGSPFAGMNARVVSADRTPVGPGEVGELMMSGPQVALGYLDDKAKTDAAFIVDPATGGRWYRTGDLVRLPDDVSEPFEYLGRLDHQIKLHGHRIELGEIEVALKEASGAAQALVVPWPVNGKTVAGLAAFLECDAIDEKSVLHRLRQRLPDYMIPKAIHAVPSFPLTSNLKVDRKQLMAQFSTT</sequence>
<proteinExistence type="predicted"/>
<gene>
    <name evidence="3" type="ORF">OEZ71_19660</name>
</gene>
<dbReference type="CDD" id="cd05930">
    <property type="entry name" value="A_NRPS"/>
    <property type="match status" value="1"/>
</dbReference>
<evidence type="ECO:0000313" key="3">
    <source>
        <dbReference type="EMBL" id="MCV2874522.1"/>
    </source>
</evidence>
<dbReference type="InterPro" id="IPR025110">
    <property type="entry name" value="AMP-bd_C"/>
</dbReference>
<dbReference type="PANTHER" id="PTHR45527">
    <property type="entry name" value="NONRIBOSOMAL PEPTIDE SYNTHETASE"/>
    <property type="match status" value="1"/>
</dbReference>
<dbReference type="NCBIfam" id="TIGR01733">
    <property type="entry name" value="AA-adenyl-dom"/>
    <property type="match status" value="1"/>
</dbReference>
<dbReference type="Pfam" id="PF13193">
    <property type="entry name" value="AMP-binding_C"/>
    <property type="match status" value="1"/>
</dbReference>
<comment type="caution">
    <text evidence="3">The sequence shown here is derived from an EMBL/GenBank/DDBJ whole genome shotgun (WGS) entry which is preliminary data.</text>
</comment>
<dbReference type="RefSeq" id="WP_263741792.1">
    <property type="nucleotide sequence ID" value="NZ_JAOWKZ010000005.1"/>
</dbReference>
<dbReference type="SUPFAM" id="SSF56801">
    <property type="entry name" value="Acetyl-CoA synthetase-like"/>
    <property type="match status" value="1"/>
</dbReference>
<evidence type="ECO:0000313" key="4">
    <source>
        <dbReference type="Proteomes" id="UP001652564"/>
    </source>
</evidence>
<name>A0ABT2ZU22_9RHOB</name>
<dbReference type="Pfam" id="PF00501">
    <property type="entry name" value="AMP-binding"/>
    <property type="match status" value="1"/>
</dbReference>
<dbReference type="Gene3D" id="3.30.300.30">
    <property type="match status" value="1"/>
</dbReference>
<dbReference type="InterPro" id="IPR045851">
    <property type="entry name" value="AMP-bd_C_sf"/>
</dbReference>